<feature type="chain" id="PRO_5016277882" description="NHL repeat protein" evidence="8">
    <location>
        <begin position="22"/>
        <end position="749"/>
    </location>
</feature>
<comment type="caution">
    <text evidence="9">The sequence shown here is derived from an EMBL/GenBank/DDBJ whole genome shotgun (WGS) entry which is preliminary data.</text>
</comment>
<keyword evidence="7" id="KW-0998">Cell outer membrane</keyword>
<evidence type="ECO:0000313" key="9">
    <source>
        <dbReference type="EMBL" id="PWY54175.1"/>
    </source>
</evidence>
<dbReference type="AlphaFoldDB" id="A0A317TZ28"/>
<evidence type="ECO:0008006" key="13">
    <source>
        <dbReference type="Google" id="ProtNLM"/>
    </source>
</evidence>
<keyword evidence="6" id="KW-0472">Membrane</keyword>
<dbReference type="Proteomes" id="UP000287374">
    <property type="component" value="Unassembled WGS sequence"/>
</dbReference>
<evidence type="ECO:0000256" key="6">
    <source>
        <dbReference type="ARBA" id="ARBA00023136"/>
    </source>
</evidence>
<comment type="subcellular location">
    <subcellularLocation>
        <location evidence="1">Cell envelope</location>
    </subcellularLocation>
    <subcellularLocation>
        <location evidence="2">Cell outer membrane</location>
    </subcellularLocation>
    <subcellularLocation>
        <location evidence="3">Secreted</location>
    </subcellularLocation>
</comment>
<keyword evidence="4" id="KW-0964">Secreted</keyword>
<evidence type="ECO:0000256" key="2">
    <source>
        <dbReference type="ARBA" id="ARBA00004442"/>
    </source>
</evidence>
<accession>A0A317TZ28</accession>
<protein>
    <recommendedName>
        <fullName evidence="13">NHL repeat protein</fullName>
    </recommendedName>
</protein>
<evidence type="ECO:0000256" key="1">
    <source>
        <dbReference type="ARBA" id="ARBA00004196"/>
    </source>
</evidence>
<dbReference type="Proteomes" id="UP000247152">
    <property type="component" value="Unassembled WGS sequence"/>
</dbReference>
<dbReference type="SUPFAM" id="SSF51126">
    <property type="entry name" value="Pectin lyase-like"/>
    <property type="match status" value="1"/>
</dbReference>
<organism evidence="9 11">
    <name type="scientific">Legionella qingyii</name>
    <dbReference type="NCBI Taxonomy" id="2184757"/>
    <lineage>
        <taxon>Bacteria</taxon>
        <taxon>Pseudomonadati</taxon>
        <taxon>Pseudomonadota</taxon>
        <taxon>Gammaproteobacteria</taxon>
        <taxon>Legionellales</taxon>
        <taxon>Legionellaceae</taxon>
        <taxon>Legionella</taxon>
    </lineage>
</organism>
<keyword evidence="5 8" id="KW-0732">Signal</keyword>
<dbReference type="PANTHER" id="PTHR11319:SF35">
    <property type="entry name" value="OUTER MEMBRANE PROTEIN PMPC-RELATED"/>
    <property type="match status" value="1"/>
</dbReference>
<evidence type="ECO:0000256" key="8">
    <source>
        <dbReference type="SAM" id="SignalP"/>
    </source>
</evidence>
<dbReference type="InterPro" id="IPR003368">
    <property type="entry name" value="POMP_repeat"/>
</dbReference>
<evidence type="ECO:0000256" key="5">
    <source>
        <dbReference type="ARBA" id="ARBA00022729"/>
    </source>
</evidence>
<dbReference type="SMART" id="SM00710">
    <property type="entry name" value="PbH1"/>
    <property type="match status" value="6"/>
</dbReference>
<reference evidence="9 11" key="1">
    <citation type="submission" date="2018-05" db="EMBL/GenBank/DDBJ databases">
        <title>Legionella qingyii sp.nov., whole genome shotgun sequence.</title>
        <authorList>
            <person name="Wu H."/>
            <person name="Zhu Q."/>
            <person name="Hu C."/>
        </authorList>
    </citation>
    <scope>NUCLEOTIDE SEQUENCE [LARGE SCALE GENOMIC DNA]</scope>
    <source>
        <strain evidence="9 11">HEB18</strain>
    </source>
</reference>
<proteinExistence type="predicted"/>
<dbReference type="GO" id="GO:0009279">
    <property type="term" value="C:cell outer membrane"/>
    <property type="evidence" value="ECO:0007669"/>
    <property type="project" value="UniProtKB-SubCell"/>
</dbReference>
<evidence type="ECO:0000256" key="3">
    <source>
        <dbReference type="ARBA" id="ARBA00004613"/>
    </source>
</evidence>
<evidence type="ECO:0000256" key="4">
    <source>
        <dbReference type="ARBA" id="ARBA00022525"/>
    </source>
</evidence>
<evidence type="ECO:0000256" key="7">
    <source>
        <dbReference type="ARBA" id="ARBA00023237"/>
    </source>
</evidence>
<dbReference type="RefSeq" id="WP_110143988.1">
    <property type="nucleotide sequence ID" value="NZ_QHJG01000042.1"/>
</dbReference>
<evidence type="ECO:0000313" key="10">
    <source>
        <dbReference type="EMBL" id="RUR24074.1"/>
    </source>
</evidence>
<name>A0A317TZ28_9GAMM</name>
<sequence length="749" mass="78430">MKRYPLYFIIFSSFLNHNAIADTRSTTMEQASSPLWTFIPDANFPPTVTVSPTRTATIKYTVTNQSKKTKILVMSPIIGINQVTSGAGNCMNPFSLGYKQSCTLTLEVIGSELVKNILGGPVVCNQGNRLQCYQPGSTNSLNITKGEVTKFYVNGRRPANGNGSSWVNAFNNLESALEAADADPGSVEIWVAQGVYKPTRVYVPQGIVGGAYGVNTPKLRTFNVPSDTAIYGGFSGKETSRGQRNAQLFPTILCGDMTSTCLTPYVVNSNNDRVWHVLMAGSDVPPGEGVKNIKLDSLIVRGGYAVGPDRGVLGPRNILESLDYEHAAGGGLLARYGSTIELSNMLFEQNISDGSNATVTEILDGEFLSLASGGGAVAAIDTDTSITIKNSKFINNLAVFPGGSGGALENLIDAAYTITSSQFEQNIAFRNGGAIRGKDGGDITIASSNFKGNVLNGPVPDASGGALGVINTNLSVSDSTFMQNQTTLTGFGGGAIFFHIPFNDGTPYFLTVVNSKFINNVAAAFGGGGINVFGILPNPASRAKIMNSEFTNNSGGVGGAIYLDSIETTVTQSIFSNNKAELEGGGIFASNYANAVFASPIKTLAQISNNKFLHNSIEGIPAGTVSPLFFFNSIANFFSGGSSSVTTMAPGGGAIAVEFSGNARIVDNIFEKNTALKKTLGEDNRGGAILVGGSAGIPLAMNLAHACVSSNKFFGNQANIDNDIALYNPGNIPGGVTIDVCASPLKKLQ</sequence>
<keyword evidence="12" id="KW-1185">Reference proteome</keyword>
<gene>
    <name evidence="9" type="ORF">DGG96_18365</name>
    <name evidence="10" type="ORF">ELY20_05795</name>
</gene>
<dbReference type="EMBL" id="QHJG01000042">
    <property type="protein sequence ID" value="PWY54175.1"/>
    <property type="molecule type" value="Genomic_DNA"/>
</dbReference>
<feature type="signal peptide" evidence="8">
    <location>
        <begin position="1"/>
        <end position="21"/>
    </location>
</feature>
<dbReference type="GO" id="GO:0005576">
    <property type="term" value="C:extracellular region"/>
    <property type="evidence" value="ECO:0007669"/>
    <property type="project" value="UniProtKB-SubCell"/>
</dbReference>
<evidence type="ECO:0000313" key="11">
    <source>
        <dbReference type="Proteomes" id="UP000247152"/>
    </source>
</evidence>
<dbReference type="OrthoDB" id="5410062at2"/>
<dbReference type="InterPro" id="IPR011050">
    <property type="entry name" value="Pectin_lyase_fold/virulence"/>
</dbReference>
<dbReference type="EMBL" id="RZGX01000006">
    <property type="protein sequence ID" value="RUR24074.1"/>
    <property type="molecule type" value="Genomic_DNA"/>
</dbReference>
<dbReference type="Pfam" id="PF02415">
    <property type="entry name" value="Chlam_PMP"/>
    <property type="match status" value="1"/>
</dbReference>
<evidence type="ECO:0000313" key="12">
    <source>
        <dbReference type="Proteomes" id="UP000287374"/>
    </source>
</evidence>
<dbReference type="InterPro" id="IPR006626">
    <property type="entry name" value="PbH1"/>
</dbReference>
<dbReference type="PANTHER" id="PTHR11319">
    <property type="entry name" value="G PROTEIN-COUPLED RECEPTOR-RELATED"/>
    <property type="match status" value="1"/>
</dbReference>
<reference evidence="10 12" key="2">
    <citation type="submission" date="2018-12" db="EMBL/GenBank/DDBJ databases">
        <title>Legionella sp,whole genome shotgun sequence.</title>
        <authorList>
            <person name="Wu H."/>
        </authorList>
    </citation>
    <scope>NUCLEOTIDE SEQUENCE [LARGE SCALE GENOMIC DNA]</scope>
    <source>
        <strain evidence="12">km489</strain>
        <strain evidence="10">Km489</strain>
    </source>
</reference>